<reference evidence="2" key="2">
    <citation type="submission" date="2019-10" db="EMBL/GenBank/DDBJ databases">
        <title>Conservation and host-specific expression of non-tandemly repeated heterogenous ribosome RNA gene in arbuscular mycorrhizal fungi.</title>
        <authorList>
            <person name="Maeda T."/>
            <person name="Kobayashi Y."/>
            <person name="Nakagawa T."/>
            <person name="Ezawa T."/>
            <person name="Yamaguchi K."/>
            <person name="Bino T."/>
            <person name="Nishimoto Y."/>
            <person name="Shigenobu S."/>
            <person name="Kawaguchi M."/>
        </authorList>
    </citation>
    <scope>NUCLEOTIDE SEQUENCE</scope>
    <source>
        <strain evidence="2">HR1</strain>
    </source>
</reference>
<evidence type="ECO:0000313" key="3">
    <source>
        <dbReference type="Proteomes" id="UP000247702"/>
    </source>
</evidence>
<proteinExistence type="predicted"/>
<comment type="caution">
    <text evidence="1">The sequence shown here is derived from an EMBL/GenBank/DDBJ whole genome shotgun (WGS) entry which is preliminary data.</text>
</comment>
<dbReference type="Gene3D" id="3.30.420.10">
    <property type="entry name" value="Ribonuclease H-like superfamily/Ribonuclease H"/>
    <property type="match status" value="1"/>
</dbReference>
<reference evidence="1 3" key="1">
    <citation type="submission" date="2017-11" db="EMBL/GenBank/DDBJ databases">
        <title>The genome of Rhizophagus clarus HR1 reveals common genetic basis of auxotrophy among arbuscular mycorrhizal fungi.</title>
        <authorList>
            <person name="Kobayashi Y."/>
        </authorList>
    </citation>
    <scope>NUCLEOTIDE SEQUENCE [LARGE SCALE GENOMIC DNA]</scope>
    <source>
        <strain evidence="1 3">HR1</strain>
    </source>
</reference>
<dbReference type="InterPro" id="IPR036397">
    <property type="entry name" value="RNaseH_sf"/>
</dbReference>
<dbReference type="AlphaFoldDB" id="A0A2Z6QQ22"/>
<evidence type="ECO:0000313" key="2">
    <source>
        <dbReference type="EMBL" id="GES92989.1"/>
    </source>
</evidence>
<dbReference type="Proteomes" id="UP000615446">
    <property type="component" value="Unassembled WGS sequence"/>
</dbReference>
<dbReference type="EMBL" id="BLAL01000218">
    <property type="protein sequence ID" value="GES92989.1"/>
    <property type="molecule type" value="Genomic_DNA"/>
</dbReference>
<dbReference type="Proteomes" id="UP000247702">
    <property type="component" value="Unassembled WGS sequence"/>
</dbReference>
<gene>
    <name evidence="2" type="ORF">RCL2_001974900</name>
    <name evidence="1" type="ORF">RclHR1_01980005</name>
</gene>
<protein>
    <submittedName>
        <fullName evidence="2">Uncharacterized protein LOC105847204</fullName>
    </submittedName>
</protein>
<dbReference type="EMBL" id="BEXD01001090">
    <property type="protein sequence ID" value="GBB92180.1"/>
    <property type="molecule type" value="Genomic_DNA"/>
</dbReference>
<dbReference type="OrthoDB" id="4843387at2759"/>
<accession>A0A2Z6QQ22</accession>
<dbReference type="GO" id="GO:0003676">
    <property type="term" value="F:nucleic acid binding"/>
    <property type="evidence" value="ECO:0007669"/>
    <property type="project" value="InterPro"/>
</dbReference>
<keyword evidence="3" id="KW-1185">Reference proteome</keyword>
<organism evidence="1 3">
    <name type="scientific">Rhizophagus clarus</name>
    <dbReference type="NCBI Taxonomy" id="94130"/>
    <lineage>
        <taxon>Eukaryota</taxon>
        <taxon>Fungi</taxon>
        <taxon>Fungi incertae sedis</taxon>
        <taxon>Mucoromycota</taxon>
        <taxon>Glomeromycotina</taxon>
        <taxon>Glomeromycetes</taxon>
        <taxon>Glomerales</taxon>
        <taxon>Glomeraceae</taxon>
        <taxon>Rhizophagus</taxon>
    </lineage>
</organism>
<name>A0A2Z6QQ22_9GLOM</name>
<evidence type="ECO:0000313" key="1">
    <source>
        <dbReference type="EMBL" id="GBB92180.1"/>
    </source>
</evidence>
<sequence>MYEEGLWTGWQEQPFVNERNSKIHLAWAKKVDWKEESNSVIWSDESRFEVYGGDGHDYVWRTPKENMMMTV</sequence>